<organism evidence="1 2">
    <name type="scientific">Phialemonium thermophilum</name>
    <dbReference type="NCBI Taxonomy" id="223376"/>
    <lineage>
        <taxon>Eukaryota</taxon>
        <taxon>Fungi</taxon>
        <taxon>Dikarya</taxon>
        <taxon>Ascomycota</taxon>
        <taxon>Pezizomycotina</taxon>
        <taxon>Sordariomycetes</taxon>
        <taxon>Sordariomycetidae</taxon>
        <taxon>Cephalothecales</taxon>
        <taxon>Cephalothecaceae</taxon>
        <taxon>Phialemonium</taxon>
    </lineage>
</organism>
<dbReference type="EMBL" id="JAZHXJ010001921">
    <property type="protein sequence ID" value="KAL1842712.1"/>
    <property type="molecule type" value="Genomic_DNA"/>
</dbReference>
<reference evidence="1 2" key="1">
    <citation type="journal article" date="2024" name="Commun. Biol.">
        <title>Comparative genomic analysis of thermophilic fungi reveals convergent evolutionary adaptations and gene losses.</title>
        <authorList>
            <person name="Steindorff A.S."/>
            <person name="Aguilar-Pontes M.V."/>
            <person name="Robinson A.J."/>
            <person name="Andreopoulos B."/>
            <person name="LaButti K."/>
            <person name="Kuo A."/>
            <person name="Mondo S."/>
            <person name="Riley R."/>
            <person name="Otillar R."/>
            <person name="Haridas S."/>
            <person name="Lipzen A."/>
            <person name="Grimwood J."/>
            <person name="Schmutz J."/>
            <person name="Clum A."/>
            <person name="Reid I.D."/>
            <person name="Moisan M.C."/>
            <person name="Butler G."/>
            <person name="Nguyen T.T.M."/>
            <person name="Dewar K."/>
            <person name="Conant G."/>
            <person name="Drula E."/>
            <person name="Henrissat B."/>
            <person name="Hansel C."/>
            <person name="Singer S."/>
            <person name="Hutchinson M.I."/>
            <person name="de Vries R.P."/>
            <person name="Natvig D.O."/>
            <person name="Powell A.J."/>
            <person name="Tsang A."/>
            <person name="Grigoriev I.V."/>
        </authorList>
    </citation>
    <scope>NUCLEOTIDE SEQUENCE [LARGE SCALE GENOMIC DNA]</scope>
    <source>
        <strain evidence="1 2">ATCC 24622</strain>
    </source>
</reference>
<keyword evidence="2" id="KW-1185">Reference proteome</keyword>
<comment type="caution">
    <text evidence="1">The sequence shown here is derived from an EMBL/GenBank/DDBJ whole genome shotgun (WGS) entry which is preliminary data.</text>
</comment>
<dbReference type="Proteomes" id="UP001586593">
    <property type="component" value="Unassembled WGS sequence"/>
</dbReference>
<protein>
    <submittedName>
        <fullName evidence="1">Uncharacterized protein</fullName>
    </submittedName>
</protein>
<evidence type="ECO:0000313" key="2">
    <source>
        <dbReference type="Proteomes" id="UP001586593"/>
    </source>
</evidence>
<gene>
    <name evidence="1" type="ORF">VTK73DRAFT_3065</name>
</gene>
<proteinExistence type="predicted"/>
<sequence length="153" mass="16791">MFVGSWDQVGRYSSSVGDSLERRARPCHHVTFFSMGPLFAAWNSVGQTCKRRREAVRPGFRPMGKLHTTLHTRTSVPREDAAVALSLGNKVTRYEVHVDRTPPTSLASAPTANRASLEPGTFVSARGSTGDLLSPCGQDHVFELENFIYAADL</sequence>
<evidence type="ECO:0000313" key="1">
    <source>
        <dbReference type="EMBL" id="KAL1842712.1"/>
    </source>
</evidence>
<name>A0ABR3VLJ4_9PEZI</name>
<accession>A0ABR3VLJ4</accession>